<feature type="region of interest" description="Disordered" evidence="1">
    <location>
        <begin position="56"/>
        <end position="131"/>
    </location>
</feature>
<gene>
    <name evidence="2" type="ORF">TRUGW13939_11146</name>
</gene>
<dbReference type="AlphaFoldDB" id="A0A7H8RHB7"/>
<organism evidence="2 3">
    <name type="scientific">Talaromyces rugulosus</name>
    <name type="common">Penicillium rugulosum</name>
    <dbReference type="NCBI Taxonomy" id="121627"/>
    <lineage>
        <taxon>Eukaryota</taxon>
        <taxon>Fungi</taxon>
        <taxon>Dikarya</taxon>
        <taxon>Ascomycota</taxon>
        <taxon>Pezizomycotina</taxon>
        <taxon>Eurotiomycetes</taxon>
        <taxon>Eurotiomycetidae</taxon>
        <taxon>Eurotiales</taxon>
        <taxon>Trichocomaceae</taxon>
        <taxon>Talaromyces</taxon>
        <taxon>Talaromyces sect. Islandici</taxon>
    </lineage>
</organism>
<evidence type="ECO:0000313" key="2">
    <source>
        <dbReference type="EMBL" id="QKX63973.1"/>
    </source>
</evidence>
<dbReference type="Proteomes" id="UP000509510">
    <property type="component" value="Chromosome VI"/>
</dbReference>
<dbReference type="GeneID" id="55998624"/>
<dbReference type="RefSeq" id="XP_035350147.1">
    <property type="nucleotide sequence ID" value="XM_035494254.1"/>
</dbReference>
<name>A0A7H8RHB7_TALRU</name>
<dbReference type="KEGG" id="trg:TRUGW13939_11146"/>
<accession>A0A7H8RHB7</accession>
<protein>
    <submittedName>
        <fullName evidence="2">Uncharacterized protein</fullName>
    </submittedName>
</protein>
<feature type="compositionally biased region" description="Pro residues" evidence="1">
    <location>
        <begin position="115"/>
        <end position="124"/>
    </location>
</feature>
<evidence type="ECO:0000313" key="3">
    <source>
        <dbReference type="Proteomes" id="UP000509510"/>
    </source>
</evidence>
<dbReference type="EMBL" id="CP055903">
    <property type="protein sequence ID" value="QKX63973.1"/>
    <property type="molecule type" value="Genomic_DNA"/>
</dbReference>
<dbReference type="OrthoDB" id="4224796at2759"/>
<keyword evidence="3" id="KW-1185">Reference proteome</keyword>
<sequence>MATVTGGHPWKYQAIRGIGDRSPFFAPESLGPDIELNVDVAYSGLILAWRPPAPGVQAPENDYQQASTTGGYPVPNSHSNIDLSDASPNTLAVPGSAARPVSTLQRSSSLDVHVPSPPPSPPSEDQPSEFQSAFKDISNSAPDKAPAASDTTSPFNGEWIFLRNQNLQSGYTYSDADTGSNQFSMIAPGSSYVGIANSHISSPRLSSLRSEGFTVIDSYPHAQRHTPRIDTPSGPSRLSSPLMPGYTVPLDSESGSLPYPTLPTSKPNGGRLHLPISQPPKYPPCRRTEDGLLIVPSVPGPPSDETEGSRKGGNKSLSHHTAPVRKTRIASDIQRKSIPEESDEAPALFDLSPNVMPYRKGKYPRRRRCPSYYDSDIIP</sequence>
<evidence type="ECO:0000256" key="1">
    <source>
        <dbReference type="SAM" id="MobiDB-lite"/>
    </source>
</evidence>
<feature type="region of interest" description="Disordered" evidence="1">
    <location>
        <begin position="252"/>
        <end position="379"/>
    </location>
</feature>
<proteinExistence type="predicted"/>
<feature type="compositionally biased region" description="Polar residues" evidence="1">
    <location>
        <begin position="62"/>
        <end position="90"/>
    </location>
</feature>
<reference evidence="3" key="1">
    <citation type="submission" date="2020-06" db="EMBL/GenBank/DDBJ databases">
        <title>A chromosome-scale genome assembly of Talaromyces rugulosus W13939.</title>
        <authorList>
            <person name="Wang B."/>
            <person name="Guo L."/>
            <person name="Ye K."/>
            <person name="Wang L."/>
        </authorList>
    </citation>
    <scope>NUCLEOTIDE SEQUENCE [LARGE SCALE GENOMIC DNA]</scope>
    <source>
        <strain evidence="3">W13939</strain>
    </source>
</reference>
<feature type="compositionally biased region" description="Basic residues" evidence="1">
    <location>
        <begin position="359"/>
        <end position="369"/>
    </location>
</feature>